<keyword evidence="3" id="KW-1185">Reference proteome</keyword>
<feature type="region of interest" description="Disordered" evidence="1">
    <location>
        <begin position="206"/>
        <end position="235"/>
    </location>
</feature>
<reference evidence="2 3" key="1">
    <citation type="submission" date="2019-07" db="EMBL/GenBank/DDBJ databases">
        <title>Annotation for the trematode Paragonimus westermani.</title>
        <authorList>
            <person name="Choi Y.-J."/>
        </authorList>
    </citation>
    <scope>NUCLEOTIDE SEQUENCE [LARGE SCALE GENOMIC DNA]</scope>
    <source>
        <strain evidence="2">180907_Pwestermani</strain>
    </source>
</reference>
<dbReference type="OrthoDB" id="6163239at2759"/>
<feature type="non-terminal residue" evidence="2">
    <location>
        <position position="550"/>
    </location>
</feature>
<name>A0A8T0D937_9TREM</name>
<feature type="compositionally biased region" description="Polar residues" evidence="1">
    <location>
        <begin position="215"/>
        <end position="228"/>
    </location>
</feature>
<feature type="compositionally biased region" description="Basic and acidic residues" evidence="1">
    <location>
        <begin position="256"/>
        <end position="266"/>
    </location>
</feature>
<organism evidence="2 3">
    <name type="scientific">Paragonimus westermani</name>
    <dbReference type="NCBI Taxonomy" id="34504"/>
    <lineage>
        <taxon>Eukaryota</taxon>
        <taxon>Metazoa</taxon>
        <taxon>Spiralia</taxon>
        <taxon>Lophotrochozoa</taxon>
        <taxon>Platyhelminthes</taxon>
        <taxon>Trematoda</taxon>
        <taxon>Digenea</taxon>
        <taxon>Plagiorchiida</taxon>
        <taxon>Troglotremata</taxon>
        <taxon>Troglotrematidae</taxon>
        <taxon>Paragonimus</taxon>
    </lineage>
</organism>
<evidence type="ECO:0000256" key="1">
    <source>
        <dbReference type="SAM" id="MobiDB-lite"/>
    </source>
</evidence>
<dbReference type="Proteomes" id="UP000699462">
    <property type="component" value="Unassembled WGS sequence"/>
</dbReference>
<protein>
    <submittedName>
        <fullName evidence="2">Uncharacterized protein</fullName>
    </submittedName>
</protein>
<feature type="region of interest" description="Disordered" evidence="1">
    <location>
        <begin position="78"/>
        <end position="98"/>
    </location>
</feature>
<comment type="caution">
    <text evidence="2">The sequence shown here is derived from an EMBL/GenBank/DDBJ whole genome shotgun (WGS) entry which is preliminary data.</text>
</comment>
<dbReference type="AlphaFoldDB" id="A0A8T0D937"/>
<feature type="compositionally biased region" description="Polar residues" evidence="1">
    <location>
        <begin position="272"/>
        <end position="281"/>
    </location>
</feature>
<dbReference type="EMBL" id="JTDF01012690">
    <property type="protein sequence ID" value="KAF8563288.1"/>
    <property type="molecule type" value="Genomic_DNA"/>
</dbReference>
<accession>A0A8T0D937</accession>
<gene>
    <name evidence="2" type="ORF">P879_09548</name>
</gene>
<evidence type="ECO:0000313" key="3">
    <source>
        <dbReference type="Proteomes" id="UP000699462"/>
    </source>
</evidence>
<proteinExistence type="predicted"/>
<evidence type="ECO:0000313" key="2">
    <source>
        <dbReference type="EMBL" id="KAF8563288.1"/>
    </source>
</evidence>
<sequence length="550" mass="62204">GYSANSKPNCFKYSEQRVSSRCSTERTIPVARAATESDKETRNRLCDLRERAEQQLAEMLTILNRKKSRLPDFAEVTKSSLTNRKAKDSNAPLPPPPSRLSWSVPNCCGYNHVEPVNNWDANADLRLTDARASQGGLTWFEPFEKGFRENTATYTNKSQHTHEQSKVYEFSNKDLPVDGKNSVCGGDSIFTDGLKSFVQENSEPELPKTFGSLVRPNNVSGSVRSNPVRQPDRHNSCTKIQHLVENSGRSQIFESDEPHPSVKREPIPPCTWSKQADSPQPLSDDEFDSFADTSESFLSGLVATPRGVKFYVSTEISNEPVTQTYRLHEGENFATVDLSSRMPSIEIAVHPDFPDDLQTRFQQRMSRWISRSRERQKRIKLASENRRYTHAMNDERAHLFGNSSKKCSPVRIKVRGQNRYEGDSCSCSRGIPRSAGQPIHSSCHCCSANITRHAVEPIPALCTSRFECSNKVNTRILTRTNSSRSGGKFGTGKQHRSAKLMIPREQKRHALESKLSQLRANRLRMKIYGEKVLHSVLQRRGPWSLSFKEI</sequence>
<feature type="region of interest" description="Disordered" evidence="1">
    <location>
        <begin position="248"/>
        <end position="286"/>
    </location>
</feature>